<sequence length="89" mass="9628">MFMLSRGNAGEGRSFNPVIAGGAQRSLSPPETRRGCGSDASKQKEEPAGRRARERVWCRKARLGITPASQQNRNLREQGLVGEGYVVGA</sequence>
<name>A0A5B7ERU6_PORTR</name>
<organism evidence="2 3">
    <name type="scientific">Portunus trituberculatus</name>
    <name type="common">Swimming crab</name>
    <name type="synonym">Neptunus trituberculatus</name>
    <dbReference type="NCBI Taxonomy" id="210409"/>
    <lineage>
        <taxon>Eukaryota</taxon>
        <taxon>Metazoa</taxon>
        <taxon>Ecdysozoa</taxon>
        <taxon>Arthropoda</taxon>
        <taxon>Crustacea</taxon>
        <taxon>Multicrustacea</taxon>
        <taxon>Malacostraca</taxon>
        <taxon>Eumalacostraca</taxon>
        <taxon>Eucarida</taxon>
        <taxon>Decapoda</taxon>
        <taxon>Pleocyemata</taxon>
        <taxon>Brachyura</taxon>
        <taxon>Eubrachyura</taxon>
        <taxon>Portunoidea</taxon>
        <taxon>Portunidae</taxon>
        <taxon>Portuninae</taxon>
        <taxon>Portunus</taxon>
    </lineage>
</organism>
<protein>
    <submittedName>
        <fullName evidence="2">Uncharacterized protein</fullName>
    </submittedName>
</protein>
<comment type="caution">
    <text evidence="2">The sequence shown here is derived from an EMBL/GenBank/DDBJ whole genome shotgun (WGS) entry which is preliminary data.</text>
</comment>
<feature type="region of interest" description="Disordered" evidence="1">
    <location>
        <begin position="1"/>
        <end position="53"/>
    </location>
</feature>
<dbReference type="Proteomes" id="UP000324222">
    <property type="component" value="Unassembled WGS sequence"/>
</dbReference>
<dbReference type="EMBL" id="VSRR010003196">
    <property type="protein sequence ID" value="MPC35084.1"/>
    <property type="molecule type" value="Genomic_DNA"/>
</dbReference>
<evidence type="ECO:0000313" key="3">
    <source>
        <dbReference type="Proteomes" id="UP000324222"/>
    </source>
</evidence>
<gene>
    <name evidence="2" type="ORF">E2C01_028498</name>
</gene>
<keyword evidence="3" id="KW-1185">Reference proteome</keyword>
<reference evidence="2 3" key="1">
    <citation type="submission" date="2019-05" db="EMBL/GenBank/DDBJ databases">
        <title>Another draft genome of Portunus trituberculatus and its Hox gene families provides insights of decapod evolution.</title>
        <authorList>
            <person name="Jeong J.-H."/>
            <person name="Song I."/>
            <person name="Kim S."/>
            <person name="Choi T."/>
            <person name="Kim D."/>
            <person name="Ryu S."/>
            <person name="Kim W."/>
        </authorList>
    </citation>
    <scope>NUCLEOTIDE SEQUENCE [LARGE SCALE GENOMIC DNA]</scope>
    <source>
        <tissue evidence="2">Muscle</tissue>
    </source>
</reference>
<evidence type="ECO:0000313" key="2">
    <source>
        <dbReference type="EMBL" id="MPC35084.1"/>
    </source>
</evidence>
<feature type="compositionally biased region" description="Basic and acidic residues" evidence="1">
    <location>
        <begin position="31"/>
        <end position="53"/>
    </location>
</feature>
<proteinExistence type="predicted"/>
<dbReference type="AlphaFoldDB" id="A0A5B7ERU6"/>
<accession>A0A5B7ERU6</accession>
<evidence type="ECO:0000256" key="1">
    <source>
        <dbReference type="SAM" id="MobiDB-lite"/>
    </source>
</evidence>